<comment type="caution">
    <text evidence="2">The sequence shown here is derived from an EMBL/GenBank/DDBJ whole genome shotgun (WGS) entry which is preliminary data.</text>
</comment>
<gene>
    <name evidence="2" type="ORF">ACFQE1_02070</name>
</gene>
<name>A0ABD5RVH0_9EURY</name>
<proteinExistence type="predicted"/>
<protein>
    <recommendedName>
        <fullName evidence="4">Major facilitator superfamily (MFS) profile domain-containing protein</fullName>
    </recommendedName>
</protein>
<keyword evidence="1" id="KW-1133">Transmembrane helix</keyword>
<dbReference type="Proteomes" id="UP001596328">
    <property type="component" value="Unassembled WGS sequence"/>
</dbReference>
<evidence type="ECO:0008006" key="4">
    <source>
        <dbReference type="Google" id="ProtNLM"/>
    </source>
</evidence>
<feature type="transmembrane region" description="Helical" evidence="1">
    <location>
        <begin position="39"/>
        <end position="57"/>
    </location>
</feature>
<keyword evidence="3" id="KW-1185">Reference proteome</keyword>
<keyword evidence="1" id="KW-0812">Transmembrane</keyword>
<evidence type="ECO:0000313" key="2">
    <source>
        <dbReference type="EMBL" id="MFC6723197.1"/>
    </source>
</evidence>
<evidence type="ECO:0000256" key="1">
    <source>
        <dbReference type="SAM" id="Phobius"/>
    </source>
</evidence>
<evidence type="ECO:0000313" key="3">
    <source>
        <dbReference type="Proteomes" id="UP001596328"/>
    </source>
</evidence>
<accession>A0ABD5RVH0</accession>
<keyword evidence="1" id="KW-0472">Membrane</keyword>
<sequence length="64" mass="6625">MNTNSQSVGKRERWLVIVSAGIALIASLAAGTGLATGDLVQFVALLSLGVALVVLLYQTVHSTE</sequence>
<reference evidence="2 3" key="1">
    <citation type="journal article" date="2019" name="Int. J. Syst. Evol. Microbiol.">
        <title>The Global Catalogue of Microorganisms (GCM) 10K type strain sequencing project: providing services to taxonomists for standard genome sequencing and annotation.</title>
        <authorList>
            <consortium name="The Broad Institute Genomics Platform"/>
            <consortium name="The Broad Institute Genome Sequencing Center for Infectious Disease"/>
            <person name="Wu L."/>
            <person name="Ma J."/>
        </authorList>
    </citation>
    <scope>NUCLEOTIDE SEQUENCE [LARGE SCALE GENOMIC DNA]</scope>
    <source>
        <strain evidence="2 3">NBRC 111368</strain>
    </source>
</reference>
<dbReference type="AlphaFoldDB" id="A0ABD5RVH0"/>
<dbReference type="EMBL" id="JBHSWU010000007">
    <property type="protein sequence ID" value="MFC6723197.1"/>
    <property type="molecule type" value="Genomic_DNA"/>
</dbReference>
<organism evidence="2 3">
    <name type="scientific">Halobium palmae</name>
    <dbReference type="NCBI Taxonomy" id="1776492"/>
    <lineage>
        <taxon>Archaea</taxon>
        <taxon>Methanobacteriati</taxon>
        <taxon>Methanobacteriota</taxon>
        <taxon>Stenosarchaea group</taxon>
        <taxon>Halobacteria</taxon>
        <taxon>Halobacteriales</taxon>
        <taxon>Haloferacaceae</taxon>
        <taxon>Halobium</taxon>
    </lineage>
</organism>